<evidence type="ECO:0000313" key="5">
    <source>
        <dbReference type="EMBL" id="OGF77929.1"/>
    </source>
</evidence>
<comment type="caution">
    <text evidence="5">The sequence shown here is derived from an EMBL/GenBank/DDBJ whole genome shotgun (WGS) entry which is preliminary data.</text>
</comment>
<dbReference type="InterPro" id="IPR029044">
    <property type="entry name" value="Nucleotide-diphossugar_trans"/>
</dbReference>
<dbReference type="PANTHER" id="PTHR43398">
    <property type="entry name" value="DOLICHOL-PHOSPHATE MANNOSYLTRANSFERASE SUBUNIT 1"/>
    <property type="match status" value="1"/>
</dbReference>
<proteinExistence type="inferred from homology"/>
<feature type="domain" description="Glycosyltransferase 2-like" evidence="4">
    <location>
        <begin position="4"/>
        <end position="172"/>
    </location>
</feature>
<evidence type="ECO:0000256" key="2">
    <source>
        <dbReference type="ARBA" id="ARBA00022676"/>
    </source>
</evidence>
<dbReference type="AlphaFoldDB" id="A0A1F5WQJ2"/>
<dbReference type="SUPFAM" id="SSF53448">
    <property type="entry name" value="Nucleotide-diphospho-sugar transferases"/>
    <property type="match status" value="1"/>
</dbReference>
<organism evidence="5 6">
    <name type="scientific">Candidatus Giovannonibacteria bacterium RIFCSPHIGHO2_12_FULL_43_15</name>
    <dbReference type="NCBI Taxonomy" id="1798341"/>
    <lineage>
        <taxon>Bacteria</taxon>
        <taxon>Candidatus Giovannoniibacteriota</taxon>
    </lineage>
</organism>
<dbReference type="GO" id="GO:0016020">
    <property type="term" value="C:membrane"/>
    <property type="evidence" value="ECO:0007669"/>
    <property type="project" value="GOC"/>
</dbReference>
<dbReference type="Pfam" id="PF00535">
    <property type="entry name" value="Glycos_transf_2"/>
    <property type="match status" value="1"/>
</dbReference>
<dbReference type="EMBL" id="MFHT01000009">
    <property type="protein sequence ID" value="OGF77929.1"/>
    <property type="molecule type" value="Genomic_DNA"/>
</dbReference>
<evidence type="ECO:0000256" key="1">
    <source>
        <dbReference type="ARBA" id="ARBA00006739"/>
    </source>
</evidence>
<protein>
    <recommendedName>
        <fullName evidence="4">Glycosyltransferase 2-like domain-containing protein</fullName>
    </recommendedName>
</protein>
<sequence length="247" mass="28114">MRITVIIPTYNEAQTIERLLRDVRGEFSGIPNHEFKILVVDANSPDGTGGIVKTAKKKYPEIELLAEKGQRGLGLAYIAGMNYAREKLEAEAIMEFDGDYQHDPKDIKKLVGELDRGHDYVIGSRYIPGGSVPEKWSARQKFLSKYGSWFIKKTLALPTYDNTSGFKLSRVRGFYDKLPLDEDKILSHYHAYKIHLLCEMLKMGAKTKEVPIKFLERKNGSSKSTARDILESLKVVSILKLRSFLER</sequence>
<evidence type="ECO:0000256" key="3">
    <source>
        <dbReference type="ARBA" id="ARBA00022679"/>
    </source>
</evidence>
<evidence type="ECO:0000259" key="4">
    <source>
        <dbReference type="Pfam" id="PF00535"/>
    </source>
</evidence>
<evidence type="ECO:0000313" key="6">
    <source>
        <dbReference type="Proteomes" id="UP000177723"/>
    </source>
</evidence>
<reference evidence="5 6" key="1">
    <citation type="journal article" date="2016" name="Nat. Commun.">
        <title>Thousands of microbial genomes shed light on interconnected biogeochemical processes in an aquifer system.</title>
        <authorList>
            <person name="Anantharaman K."/>
            <person name="Brown C.T."/>
            <person name="Hug L.A."/>
            <person name="Sharon I."/>
            <person name="Castelle C.J."/>
            <person name="Probst A.J."/>
            <person name="Thomas B.C."/>
            <person name="Singh A."/>
            <person name="Wilkins M.J."/>
            <person name="Karaoz U."/>
            <person name="Brodie E.L."/>
            <person name="Williams K.H."/>
            <person name="Hubbard S.S."/>
            <person name="Banfield J.F."/>
        </authorList>
    </citation>
    <scope>NUCLEOTIDE SEQUENCE [LARGE SCALE GENOMIC DNA]</scope>
</reference>
<keyword evidence="2" id="KW-0328">Glycosyltransferase</keyword>
<dbReference type="GO" id="GO:0009247">
    <property type="term" value="P:glycolipid biosynthetic process"/>
    <property type="evidence" value="ECO:0007669"/>
    <property type="project" value="TreeGrafter"/>
</dbReference>
<comment type="similarity">
    <text evidence="1">Belongs to the glycosyltransferase 2 family.</text>
</comment>
<dbReference type="InterPro" id="IPR039528">
    <property type="entry name" value="DPM1-like"/>
</dbReference>
<dbReference type="Gene3D" id="3.90.550.10">
    <property type="entry name" value="Spore Coat Polysaccharide Biosynthesis Protein SpsA, Chain A"/>
    <property type="match status" value="1"/>
</dbReference>
<dbReference type="PANTHER" id="PTHR43398:SF1">
    <property type="entry name" value="DOLICHOL-PHOSPHATE MANNOSYLTRANSFERASE SUBUNIT 1"/>
    <property type="match status" value="1"/>
</dbReference>
<dbReference type="Proteomes" id="UP000177723">
    <property type="component" value="Unassembled WGS sequence"/>
</dbReference>
<dbReference type="InterPro" id="IPR001173">
    <property type="entry name" value="Glyco_trans_2-like"/>
</dbReference>
<accession>A0A1F5WQJ2</accession>
<gene>
    <name evidence="5" type="ORF">A3F23_04325</name>
</gene>
<dbReference type="GO" id="GO:0004582">
    <property type="term" value="F:dolichyl-phosphate beta-D-mannosyltransferase activity"/>
    <property type="evidence" value="ECO:0007669"/>
    <property type="project" value="InterPro"/>
</dbReference>
<keyword evidence="3" id="KW-0808">Transferase</keyword>
<name>A0A1F5WQJ2_9BACT</name>